<dbReference type="RefSeq" id="WP_174511270.1">
    <property type="nucleotide sequence ID" value="NZ_CABFMQ020000013.1"/>
</dbReference>
<accession>A0A8B6M200</accession>
<dbReference type="PROSITE" id="PS51257">
    <property type="entry name" value="PROKAR_LIPOPROTEIN"/>
    <property type="match status" value="1"/>
</dbReference>
<protein>
    <submittedName>
        <fullName evidence="2">Defect in organelle trafficking protein DotD</fullName>
    </submittedName>
</protein>
<dbReference type="InterPro" id="IPR038140">
    <property type="entry name" value="DotD_sf"/>
</dbReference>
<keyword evidence="3" id="KW-1185">Reference proteome</keyword>
<proteinExistence type="predicted"/>
<feature type="signal peptide" evidence="1">
    <location>
        <begin position="1"/>
        <end position="27"/>
    </location>
</feature>
<keyword evidence="1" id="KW-0732">Signal</keyword>
<sequence length="170" mass="18090">MRETFKSDRTRRSGSFAFAMSAGVMLAGAMLAGCASVDVPTTVDVTGMPNAEIALQKSMSEVDAEMDRIGRMQPRSVSAGMPTVVPGELDRIVSFEWNGPLDGAVEALAKTIGYRVAISAPPGAQPLVIGVRKAPQRVYDILEQIGDDAGSQATVRVDPQHQTVEVIHHV</sequence>
<evidence type="ECO:0000313" key="2">
    <source>
        <dbReference type="EMBL" id="VTZ48785.1"/>
    </source>
</evidence>
<name>A0A8B6M200_METTU</name>
<dbReference type="AlphaFoldDB" id="A0A8B6M200"/>
<evidence type="ECO:0000256" key="1">
    <source>
        <dbReference type="SAM" id="SignalP"/>
    </source>
</evidence>
<evidence type="ECO:0000313" key="3">
    <source>
        <dbReference type="Proteomes" id="UP000485880"/>
    </source>
</evidence>
<gene>
    <name evidence="2" type="ORF">MPC4_110085</name>
</gene>
<dbReference type="Proteomes" id="UP000485880">
    <property type="component" value="Unassembled WGS sequence"/>
</dbReference>
<feature type="chain" id="PRO_5032774577" evidence="1">
    <location>
        <begin position="28"/>
        <end position="170"/>
    </location>
</feature>
<reference evidence="2 3" key="1">
    <citation type="submission" date="2019-05" db="EMBL/GenBank/DDBJ databases">
        <authorList>
            <person name="Farhan Ul Haque M."/>
        </authorList>
    </citation>
    <scope>NUCLEOTIDE SEQUENCE [LARGE SCALE GENOMIC DNA]</scope>
    <source>
        <strain evidence="2">2</strain>
    </source>
</reference>
<dbReference type="Pfam" id="PF16816">
    <property type="entry name" value="DotD"/>
    <property type="match status" value="1"/>
</dbReference>
<dbReference type="EMBL" id="CABFMQ020000013">
    <property type="protein sequence ID" value="VTZ48785.1"/>
    <property type="molecule type" value="Genomic_DNA"/>
</dbReference>
<dbReference type="InterPro" id="IPR031817">
    <property type="entry name" value="DotD"/>
</dbReference>
<comment type="caution">
    <text evidence="2">The sequence shown here is derived from an EMBL/GenBank/DDBJ whole genome shotgun (WGS) entry which is preliminary data.</text>
</comment>
<dbReference type="Gene3D" id="3.55.50.60">
    <property type="entry name" value="DotD protein"/>
    <property type="match status" value="1"/>
</dbReference>
<organism evidence="2 3">
    <name type="scientific">Methylocella tundrae</name>
    <dbReference type="NCBI Taxonomy" id="227605"/>
    <lineage>
        <taxon>Bacteria</taxon>
        <taxon>Pseudomonadati</taxon>
        <taxon>Pseudomonadota</taxon>
        <taxon>Alphaproteobacteria</taxon>
        <taxon>Hyphomicrobiales</taxon>
        <taxon>Beijerinckiaceae</taxon>
        <taxon>Methylocella</taxon>
    </lineage>
</organism>